<sequence length="1008" mass="119293">MEKTKQDNSKKRRIVADTTFEFSASDDESSGDEGIMLQKSYSVPIEDIVKSPTQRTLDRNQTLKDNPRISRNRNLAMKIPGGRYSVMNENGNYLASQLTKQNKESPFSLENPQIPTIQDNQRRQYEIHRFQIRLNGLNKILEVTESTIGEKLLSGSIKNVLTDDLVIQFFLKDQDLIYYDNAQQIIKIILEGNHLVFMIDEKKFFMHFLSKMSNLVKMKLNLAEFDSFNDKLQIARNKTLVKRKKENDQISSQTSDEFDVYTQQKINWRTKRFDKKMMFEPSGKIQLIGYSEEYQKEFYINWVHQILVNSSSTNSNIQVTFTFKVIFNQLKTQQDETPHIEVYFSRTQDCQKFLNLAQEKIKLEKEQRRELFIIKQSLNTKRKSRLNKQYSWFMDLSDDKEKFTAVQIDKNDEFKFLMIEEDKKREEDVEYISENEIQFKVILTEMNTDRQRQIMLKCNNLSGVILLTFSSVYKILQFIELLNLYSFQHLQMSMNQQMMQSNDLFEDSKLEDIIFKTKLQILETPRKLRVLSLTFNMARKAQKLSYDQLFQQPYSYDMIVIGGQETKMTHKTSLIIELANYLGQFSFMNITSVQMWEMFLVAFVKTDHLPHLKYKQSSYRAAGIGNILGNKGGLQISFKLYDYLFNFINVHLVHGEKRYEKRNEMMSDLIRKMRNQREELDPDIISDFSFIIGDLNYRLESTFEDLAPQIDKVIQLRKSLDQFEKARLQDRYTEYTEYDINFMPTYKRNRFDQGYFNKKNQSPSYTDRILIKNNTNQQVKLVKYDTLENVFGSDHRPIILDLELNLKPVRFLNLTKLRDKSMQTSQGLGIIKFNHLNLKNIKHLLIENFLKRKLVFPSHLQISFYADYLESFSSSSEFSLPNITALYTNITWSNQELPQLYTPINDLEIIKDKRLMILIWITNETCNQEVIGQINIRLDQLQQWSLNSLKTEIKDSPVIIANTQIGQMDCDFSFEVVQNLSQRRQSRSENSKKSRKKNYIKMQRDHSA</sequence>
<name>A0A078BBK0_STYLE</name>
<dbReference type="GO" id="GO:0004439">
    <property type="term" value="F:phosphatidylinositol-4,5-bisphosphate 5-phosphatase activity"/>
    <property type="evidence" value="ECO:0007669"/>
    <property type="project" value="TreeGrafter"/>
</dbReference>
<evidence type="ECO:0000256" key="1">
    <source>
        <dbReference type="SAM" id="MobiDB-lite"/>
    </source>
</evidence>
<dbReference type="SMART" id="SM00128">
    <property type="entry name" value="IPPc"/>
    <property type="match status" value="1"/>
</dbReference>
<dbReference type="InterPro" id="IPR036691">
    <property type="entry name" value="Endo/exonu/phosph_ase_sf"/>
</dbReference>
<protein>
    <submittedName>
        <fullName evidence="3">Endonuclease exonuclease phosphatase family protein</fullName>
    </submittedName>
</protein>
<keyword evidence="3" id="KW-0255">Endonuclease</keyword>
<dbReference type="Proteomes" id="UP000039865">
    <property type="component" value="Unassembled WGS sequence"/>
</dbReference>
<gene>
    <name evidence="3" type="primary">Contig5818.g6232</name>
    <name evidence="3" type="ORF">STYLEM_20935</name>
</gene>
<dbReference type="GO" id="GO:0046856">
    <property type="term" value="P:phosphatidylinositol dephosphorylation"/>
    <property type="evidence" value="ECO:0007669"/>
    <property type="project" value="InterPro"/>
</dbReference>
<dbReference type="OrthoDB" id="410499at2759"/>
<dbReference type="SUPFAM" id="SSF56219">
    <property type="entry name" value="DNase I-like"/>
    <property type="match status" value="1"/>
</dbReference>
<dbReference type="Pfam" id="PF22669">
    <property type="entry name" value="Exo_endo_phos2"/>
    <property type="match status" value="1"/>
</dbReference>
<feature type="region of interest" description="Disordered" evidence="1">
    <location>
        <begin position="1"/>
        <end position="33"/>
    </location>
</feature>
<reference evidence="3 4" key="1">
    <citation type="submission" date="2014-06" db="EMBL/GenBank/DDBJ databases">
        <authorList>
            <person name="Swart Estienne"/>
        </authorList>
    </citation>
    <scope>NUCLEOTIDE SEQUENCE [LARGE SCALE GENOMIC DNA]</scope>
    <source>
        <strain evidence="3 4">130c</strain>
    </source>
</reference>
<dbReference type="PANTHER" id="PTHR11200:SF275">
    <property type="entry name" value="LD06095P"/>
    <property type="match status" value="1"/>
</dbReference>
<dbReference type="Gene3D" id="3.60.10.10">
    <property type="entry name" value="Endonuclease/exonuclease/phosphatase"/>
    <property type="match status" value="1"/>
</dbReference>
<evidence type="ECO:0000313" key="4">
    <source>
        <dbReference type="Proteomes" id="UP000039865"/>
    </source>
</evidence>
<feature type="region of interest" description="Disordered" evidence="1">
    <location>
        <begin position="983"/>
        <end position="1008"/>
    </location>
</feature>
<dbReference type="InterPro" id="IPR000300">
    <property type="entry name" value="IPPc"/>
</dbReference>
<dbReference type="PANTHER" id="PTHR11200">
    <property type="entry name" value="INOSITOL 5-PHOSPHATASE"/>
    <property type="match status" value="1"/>
</dbReference>
<dbReference type="InterPro" id="IPR046985">
    <property type="entry name" value="IP5"/>
</dbReference>
<proteinExistence type="predicted"/>
<dbReference type="EMBL" id="CCKQ01019739">
    <property type="protein sequence ID" value="CDW91774.1"/>
    <property type="molecule type" value="Genomic_DNA"/>
</dbReference>
<organism evidence="3 4">
    <name type="scientific">Stylonychia lemnae</name>
    <name type="common">Ciliate</name>
    <dbReference type="NCBI Taxonomy" id="5949"/>
    <lineage>
        <taxon>Eukaryota</taxon>
        <taxon>Sar</taxon>
        <taxon>Alveolata</taxon>
        <taxon>Ciliophora</taxon>
        <taxon>Intramacronucleata</taxon>
        <taxon>Spirotrichea</taxon>
        <taxon>Stichotrichia</taxon>
        <taxon>Sporadotrichida</taxon>
        <taxon>Oxytrichidae</taxon>
        <taxon>Stylonychinae</taxon>
        <taxon>Stylonychia</taxon>
    </lineage>
</organism>
<keyword evidence="3" id="KW-0378">Hydrolase</keyword>
<dbReference type="GO" id="GO:0004519">
    <property type="term" value="F:endonuclease activity"/>
    <property type="evidence" value="ECO:0007669"/>
    <property type="project" value="UniProtKB-KW"/>
</dbReference>
<keyword evidence="3" id="KW-0269">Exonuclease</keyword>
<dbReference type="InParanoid" id="A0A078BBK0"/>
<feature type="domain" description="Inositol polyphosphate-related phosphatase" evidence="2">
    <location>
        <begin position="526"/>
        <end position="810"/>
    </location>
</feature>
<keyword evidence="3" id="KW-0540">Nuclease</keyword>
<evidence type="ECO:0000259" key="2">
    <source>
        <dbReference type="SMART" id="SM00128"/>
    </source>
</evidence>
<accession>A0A078BBK0</accession>
<evidence type="ECO:0000313" key="3">
    <source>
        <dbReference type="EMBL" id="CDW91774.1"/>
    </source>
</evidence>
<dbReference type="GO" id="GO:0004527">
    <property type="term" value="F:exonuclease activity"/>
    <property type="evidence" value="ECO:0007669"/>
    <property type="project" value="UniProtKB-KW"/>
</dbReference>
<dbReference type="AlphaFoldDB" id="A0A078BBK0"/>
<keyword evidence="4" id="KW-1185">Reference proteome</keyword>